<dbReference type="AlphaFoldDB" id="A0A5C3LXR1"/>
<gene>
    <name evidence="1" type="ORF">BDQ12DRAFT_723782</name>
</gene>
<dbReference type="InterPro" id="IPR032675">
    <property type="entry name" value="LRR_dom_sf"/>
</dbReference>
<protein>
    <recommendedName>
        <fullName evidence="3">F-box domain-containing protein</fullName>
    </recommendedName>
</protein>
<proteinExistence type="predicted"/>
<keyword evidence="2" id="KW-1185">Reference proteome</keyword>
<reference evidence="1 2" key="1">
    <citation type="journal article" date="2019" name="Nat. Ecol. Evol.">
        <title>Megaphylogeny resolves global patterns of mushroom evolution.</title>
        <authorList>
            <person name="Varga T."/>
            <person name="Krizsan K."/>
            <person name="Foldi C."/>
            <person name="Dima B."/>
            <person name="Sanchez-Garcia M."/>
            <person name="Sanchez-Ramirez S."/>
            <person name="Szollosi G.J."/>
            <person name="Szarkandi J.G."/>
            <person name="Papp V."/>
            <person name="Albert L."/>
            <person name="Andreopoulos W."/>
            <person name="Angelini C."/>
            <person name="Antonin V."/>
            <person name="Barry K.W."/>
            <person name="Bougher N.L."/>
            <person name="Buchanan P."/>
            <person name="Buyck B."/>
            <person name="Bense V."/>
            <person name="Catcheside P."/>
            <person name="Chovatia M."/>
            <person name="Cooper J."/>
            <person name="Damon W."/>
            <person name="Desjardin D."/>
            <person name="Finy P."/>
            <person name="Geml J."/>
            <person name="Haridas S."/>
            <person name="Hughes K."/>
            <person name="Justo A."/>
            <person name="Karasinski D."/>
            <person name="Kautmanova I."/>
            <person name="Kiss B."/>
            <person name="Kocsube S."/>
            <person name="Kotiranta H."/>
            <person name="LaButti K.M."/>
            <person name="Lechner B.E."/>
            <person name="Liimatainen K."/>
            <person name="Lipzen A."/>
            <person name="Lukacs Z."/>
            <person name="Mihaltcheva S."/>
            <person name="Morgado L.N."/>
            <person name="Niskanen T."/>
            <person name="Noordeloos M.E."/>
            <person name="Ohm R.A."/>
            <person name="Ortiz-Santana B."/>
            <person name="Ovrebo C."/>
            <person name="Racz N."/>
            <person name="Riley R."/>
            <person name="Savchenko A."/>
            <person name="Shiryaev A."/>
            <person name="Soop K."/>
            <person name="Spirin V."/>
            <person name="Szebenyi C."/>
            <person name="Tomsovsky M."/>
            <person name="Tulloss R.E."/>
            <person name="Uehling J."/>
            <person name="Grigoriev I.V."/>
            <person name="Vagvolgyi C."/>
            <person name="Papp T."/>
            <person name="Martin F.M."/>
            <person name="Miettinen O."/>
            <person name="Hibbett D.S."/>
            <person name="Nagy L.G."/>
        </authorList>
    </citation>
    <scope>NUCLEOTIDE SEQUENCE [LARGE SCALE GENOMIC DNA]</scope>
    <source>
        <strain evidence="1 2">CBS 166.37</strain>
    </source>
</reference>
<dbReference type="Gene3D" id="3.80.10.10">
    <property type="entry name" value="Ribonuclease Inhibitor"/>
    <property type="match status" value="1"/>
</dbReference>
<evidence type="ECO:0008006" key="3">
    <source>
        <dbReference type="Google" id="ProtNLM"/>
    </source>
</evidence>
<evidence type="ECO:0000313" key="2">
    <source>
        <dbReference type="Proteomes" id="UP000308652"/>
    </source>
</evidence>
<dbReference type="OrthoDB" id="3145912at2759"/>
<accession>A0A5C3LXR1</accession>
<evidence type="ECO:0000313" key="1">
    <source>
        <dbReference type="EMBL" id="TFK38029.1"/>
    </source>
</evidence>
<name>A0A5C3LXR1_9AGAR</name>
<dbReference type="EMBL" id="ML213605">
    <property type="protein sequence ID" value="TFK38029.1"/>
    <property type="molecule type" value="Genomic_DNA"/>
</dbReference>
<dbReference type="Proteomes" id="UP000308652">
    <property type="component" value="Unassembled WGS sequence"/>
</dbReference>
<organism evidence="1 2">
    <name type="scientific">Crucibulum laeve</name>
    <dbReference type="NCBI Taxonomy" id="68775"/>
    <lineage>
        <taxon>Eukaryota</taxon>
        <taxon>Fungi</taxon>
        <taxon>Dikarya</taxon>
        <taxon>Basidiomycota</taxon>
        <taxon>Agaricomycotina</taxon>
        <taxon>Agaricomycetes</taxon>
        <taxon>Agaricomycetidae</taxon>
        <taxon>Agaricales</taxon>
        <taxon>Agaricineae</taxon>
        <taxon>Nidulariaceae</taxon>
        <taxon>Crucibulum</taxon>
    </lineage>
</organism>
<sequence>MSTSPSFRLNDLPVELQREIFTTAALTDPSSALRLALVARHVNAWTQPLIYDTVTLGSDDTALFLRTLNSRPREFFALYVKRLCLSVSVSADDAVCILSVCSGVVHLALWIDYLGAFPDRSVSPLVSHLHLLSLSMELKHFMNLCLAPVNPHDSWWRSLTHLDIIFWTNEISPIIPGLDRLVSLTHLALRPREMLAEESLACIFSVCRRLQVLVVLLDEFDLMLDPVPFADRRVVFMPYPDVVQDWEAPSRGLPDTWSRAEELIRGHERIGNQPPASI</sequence>